<evidence type="ECO:0000313" key="2">
    <source>
        <dbReference type="EMBL" id="MDR6206669.1"/>
    </source>
</evidence>
<sequence>MCLIVFDWRPDAVDGPLFTLAANRDEFFHRTAQPIGWWDDARGVLAGRDLVGGGTWLGMSRHGRFAALTNYRAPHDMRADAPTRGTLVSDWLACEEPAFDAGRNGGENHDANDGEQETPLAYLRRVAQTGDLYNGFNLLVGDWTRRELAWYCNRSNLAPALLAPGTHGISNAILDTPWPKLVRKRAELGALLTRNSMPPLEHLIDLMRDPRVAADAELPSTGIALERERALSAAFIETPRIRHARHHGAARRRERRDGQRRGGRAQRRQRLAPHRPARRLRTQLRVQRRAGNRLVSPRRMPRAMPRRHRHARARPRARSRPS</sequence>
<proteinExistence type="predicted"/>
<evidence type="ECO:0000313" key="3">
    <source>
        <dbReference type="Proteomes" id="UP001245184"/>
    </source>
</evidence>
<feature type="region of interest" description="Disordered" evidence="1">
    <location>
        <begin position="240"/>
        <end position="322"/>
    </location>
</feature>
<feature type="compositionally biased region" description="Basic residues" evidence="1">
    <location>
        <begin position="241"/>
        <end position="254"/>
    </location>
</feature>
<protein>
    <submittedName>
        <fullName evidence="2">Uncharacterized protein with NRDE domain</fullName>
    </submittedName>
</protein>
<name>A0ABD5CRP4_9BURK</name>
<dbReference type="Proteomes" id="UP001245184">
    <property type="component" value="Unassembled WGS sequence"/>
</dbReference>
<dbReference type="EMBL" id="JAVIZN010000002">
    <property type="protein sequence ID" value="MDR6206669.1"/>
    <property type="molecule type" value="Genomic_DNA"/>
</dbReference>
<gene>
    <name evidence="2" type="ORF">QF025_005389</name>
</gene>
<feature type="compositionally biased region" description="Basic residues" evidence="1">
    <location>
        <begin position="261"/>
        <end position="291"/>
    </location>
</feature>
<evidence type="ECO:0000256" key="1">
    <source>
        <dbReference type="SAM" id="MobiDB-lite"/>
    </source>
</evidence>
<comment type="caution">
    <text evidence="2">The sequence shown here is derived from an EMBL/GenBank/DDBJ whole genome shotgun (WGS) entry which is preliminary data.</text>
</comment>
<accession>A0ABD5CRP4</accession>
<organism evidence="2 3">
    <name type="scientific">Paraburkholderia graminis</name>
    <dbReference type="NCBI Taxonomy" id="60548"/>
    <lineage>
        <taxon>Bacteria</taxon>
        <taxon>Pseudomonadati</taxon>
        <taxon>Pseudomonadota</taxon>
        <taxon>Betaproteobacteria</taxon>
        <taxon>Burkholderiales</taxon>
        <taxon>Burkholderiaceae</taxon>
        <taxon>Paraburkholderia</taxon>
    </lineage>
</organism>
<dbReference type="InterPro" id="IPR008551">
    <property type="entry name" value="TANGO2"/>
</dbReference>
<dbReference type="AlphaFoldDB" id="A0ABD5CRP4"/>
<dbReference type="Pfam" id="PF05742">
    <property type="entry name" value="TANGO2"/>
    <property type="match status" value="1"/>
</dbReference>
<feature type="compositionally biased region" description="Basic residues" evidence="1">
    <location>
        <begin position="299"/>
        <end position="322"/>
    </location>
</feature>
<reference evidence="2 3" key="1">
    <citation type="submission" date="2023-08" db="EMBL/GenBank/DDBJ databases">
        <title>Genome sequencing of plant associated microbes to promote plant fitness in Sorghum bicolor and Oryza sativa.</title>
        <authorList>
            <person name="Coleman-Derr D."/>
        </authorList>
    </citation>
    <scope>NUCLEOTIDE SEQUENCE [LARGE SCALE GENOMIC DNA]</scope>
    <source>
        <strain evidence="2 3">SLBN-33</strain>
    </source>
</reference>
<dbReference type="PANTHER" id="PTHR17985">
    <property type="entry name" value="SER/THR-RICH PROTEIN T10 IN DGCR REGION"/>
    <property type="match status" value="1"/>
</dbReference>
<dbReference type="PANTHER" id="PTHR17985:SF8">
    <property type="entry name" value="TRANSPORT AND GOLGI ORGANIZATION PROTEIN 2 HOMOLOG"/>
    <property type="match status" value="1"/>
</dbReference>